<feature type="region of interest" description="Disordered" evidence="1">
    <location>
        <begin position="89"/>
        <end position="139"/>
    </location>
</feature>
<organism evidence="2 3">
    <name type="scientific">Rhipicephalus microplus</name>
    <name type="common">Cattle tick</name>
    <name type="synonym">Boophilus microplus</name>
    <dbReference type="NCBI Taxonomy" id="6941"/>
    <lineage>
        <taxon>Eukaryota</taxon>
        <taxon>Metazoa</taxon>
        <taxon>Ecdysozoa</taxon>
        <taxon>Arthropoda</taxon>
        <taxon>Chelicerata</taxon>
        <taxon>Arachnida</taxon>
        <taxon>Acari</taxon>
        <taxon>Parasitiformes</taxon>
        <taxon>Ixodida</taxon>
        <taxon>Ixodoidea</taxon>
        <taxon>Ixodidae</taxon>
        <taxon>Rhipicephalinae</taxon>
        <taxon>Rhipicephalus</taxon>
        <taxon>Boophilus</taxon>
    </lineage>
</organism>
<reference evidence="2" key="2">
    <citation type="submission" date="2021-09" db="EMBL/GenBank/DDBJ databases">
        <authorList>
            <person name="Jia N."/>
            <person name="Wang J."/>
            <person name="Shi W."/>
            <person name="Du L."/>
            <person name="Sun Y."/>
            <person name="Zhan W."/>
            <person name="Jiang J."/>
            <person name="Wang Q."/>
            <person name="Zhang B."/>
            <person name="Ji P."/>
            <person name="Sakyi L.B."/>
            <person name="Cui X."/>
            <person name="Yuan T."/>
            <person name="Jiang B."/>
            <person name="Yang W."/>
            <person name="Lam T.T.-Y."/>
            <person name="Chang Q."/>
            <person name="Ding S."/>
            <person name="Wang X."/>
            <person name="Zhu J."/>
            <person name="Ruan X."/>
            <person name="Zhao L."/>
            <person name="Wei J."/>
            <person name="Que T."/>
            <person name="Du C."/>
            <person name="Cheng J."/>
            <person name="Dai P."/>
            <person name="Han X."/>
            <person name="Huang E."/>
            <person name="Gao Y."/>
            <person name="Liu J."/>
            <person name="Shao H."/>
            <person name="Ye R."/>
            <person name="Li L."/>
            <person name="Wei W."/>
            <person name="Wang X."/>
            <person name="Wang C."/>
            <person name="Huo Q."/>
            <person name="Li W."/>
            <person name="Guo W."/>
            <person name="Chen H."/>
            <person name="Chen S."/>
            <person name="Zhou L."/>
            <person name="Zhou L."/>
            <person name="Ni X."/>
            <person name="Tian J."/>
            <person name="Zhou Y."/>
            <person name="Sheng Y."/>
            <person name="Liu T."/>
            <person name="Pan Y."/>
            <person name="Xia L."/>
            <person name="Li J."/>
            <person name="Zhao F."/>
            <person name="Cao W."/>
        </authorList>
    </citation>
    <scope>NUCLEOTIDE SEQUENCE</scope>
    <source>
        <strain evidence="2">Rmic-2018</strain>
        <tissue evidence="2">Larvae</tissue>
    </source>
</reference>
<evidence type="ECO:0000313" key="3">
    <source>
        <dbReference type="Proteomes" id="UP000821866"/>
    </source>
</evidence>
<proteinExistence type="predicted"/>
<dbReference type="EMBL" id="JABSTU010000001">
    <property type="protein sequence ID" value="KAH8039982.1"/>
    <property type="molecule type" value="Genomic_DNA"/>
</dbReference>
<feature type="compositionally biased region" description="Low complexity" evidence="1">
    <location>
        <begin position="89"/>
        <end position="108"/>
    </location>
</feature>
<accession>A0A9J6EZN0</accession>
<name>A0A9J6EZN0_RHIMP</name>
<sequence>MDTVTGVRGRGAIQRELPGVRRWRRVSRSAIATLSSEIVEAQLVGTRIQRASHSDGRQRWSVQKHRRSKTIALAAEALQQVSKQDAAAVSQHAQQSADAVAAAPSQHSFEAAPPDGQRRPSVATGSSSGTSRQSARSRCSEAFRRAHGISYPKRAFWGARLRWHRCTKDEIPEPGLSHTKTSLGSH</sequence>
<dbReference type="AlphaFoldDB" id="A0A9J6EZN0"/>
<protein>
    <submittedName>
        <fullName evidence="2">Uncharacterized protein</fullName>
    </submittedName>
</protein>
<gene>
    <name evidence="2" type="ORF">HPB51_009238</name>
</gene>
<reference evidence="2" key="1">
    <citation type="journal article" date="2020" name="Cell">
        <title>Large-Scale Comparative Analyses of Tick Genomes Elucidate Their Genetic Diversity and Vector Capacities.</title>
        <authorList>
            <consortium name="Tick Genome and Microbiome Consortium (TIGMIC)"/>
            <person name="Jia N."/>
            <person name="Wang J."/>
            <person name="Shi W."/>
            <person name="Du L."/>
            <person name="Sun Y."/>
            <person name="Zhan W."/>
            <person name="Jiang J.F."/>
            <person name="Wang Q."/>
            <person name="Zhang B."/>
            <person name="Ji P."/>
            <person name="Bell-Sakyi L."/>
            <person name="Cui X.M."/>
            <person name="Yuan T.T."/>
            <person name="Jiang B.G."/>
            <person name="Yang W.F."/>
            <person name="Lam T.T."/>
            <person name="Chang Q.C."/>
            <person name="Ding S.J."/>
            <person name="Wang X.J."/>
            <person name="Zhu J.G."/>
            <person name="Ruan X.D."/>
            <person name="Zhao L."/>
            <person name="Wei J.T."/>
            <person name="Ye R.Z."/>
            <person name="Que T.C."/>
            <person name="Du C.H."/>
            <person name="Zhou Y.H."/>
            <person name="Cheng J.X."/>
            <person name="Dai P.F."/>
            <person name="Guo W.B."/>
            <person name="Han X.H."/>
            <person name="Huang E.J."/>
            <person name="Li L.F."/>
            <person name="Wei W."/>
            <person name="Gao Y.C."/>
            <person name="Liu J.Z."/>
            <person name="Shao H.Z."/>
            <person name="Wang X."/>
            <person name="Wang C.C."/>
            <person name="Yang T.C."/>
            <person name="Huo Q.B."/>
            <person name="Li W."/>
            <person name="Chen H.Y."/>
            <person name="Chen S.E."/>
            <person name="Zhou L.G."/>
            <person name="Ni X.B."/>
            <person name="Tian J.H."/>
            <person name="Sheng Y."/>
            <person name="Liu T."/>
            <person name="Pan Y.S."/>
            <person name="Xia L.Y."/>
            <person name="Li J."/>
            <person name="Zhao F."/>
            <person name="Cao W.C."/>
        </authorList>
    </citation>
    <scope>NUCLEOTIDE SEQUENCE</scope>
    <source>
        <strain evidence="2">Rmic-2018</strain>
    </source>
</reference>
<comment type="caution">
    <text evidence="2">The sequence shown here is derived from an EMBL/GenBank/DDBJ whole genome shotgun (WGS) entry which is preliminary data.</text>
</comment>
<evidence type="ECO:0000256" key="1">
    <source>
        <dbReference type="SAM" id="MobiDB-lite"/>
    </source>
</evidence>
<dbReference type="Proteomes" id="UP000821866">
    <property type="component" value="Chromosome 1"/>
</dbReference>
<feature type="compositionally biased region" description="Low complexity" evidence="1">
    <location>
        <begin position="123"/>
        <end position="137"/>
    </location>
</feature>
<keyword evidence="3" id="KW-1185">Reference proteome</keyword>
<evidence type="ECO:0000313" key="2">
    <source>
        <dbReference type="EMBL" id="KAH8039982.1"/>
    </source>
</evidence>